<dbReference type="AlphaFoldDB" id="A0A2K9PQI1"/>
<proteinExistence type="predicted"/>
<accession>A0A2K9PQI1</accession>
<dbReference type="RefSeq" id="WP_102755951.1">
    <property type="nucleotide sequence ID" value="NZ_CP025791.1"/>
</dbReference>
<dbReference type="Gene3D" id="3.40.710.10">
    <property type="entry name" value="DD-peptidase/beta-lactamase superfamily"/>
    <property type="match status" value="1"/>
</dbReference>
<sequence length="392" mass="43592">MLRTISLSLFLILVSSCEKDEVLSPAFYACDDSLSNSLHPNSEQYSNLIQNIVNSGVPGMMLSVHDNENGYWSKAFGFADLASKIPLASCNITRVGSTVKTFTAVTILLLQEEGLLDIDDPITDYLSNADIRGLENASQSSIRQLLLHSSGIYNYIQNPQFQTASLNDLIKIWQPEELMSYARNKDSYFPPGTDVLYSNTNYILLGMIIEKVTGKAFFEVFKTKIFVPLGLSYTQFAATDPVPDGIIRGYVDLYSNLNLTNATYYSGWDYFTADGGLISNSYDLAIFMTQLFQGNLLSKESLNEMMSWKAPKGGYGDGFETFYGLGIFLIETAYGPAYLHSGDAVGYFASMVYFPEQEITISWAVNGNYGKVDEFTQSKEAMEKIFDTVLAE</sequence>
<evidence type="ECO:0000259" key="1">
    <source>
        <dbReference type="Pfam" id="PF00144"/>
    </source>
</evidence>
<organism evidence="2 3">
    <name type="scientific">Flavivirga eckloniae</name>
    <dbReference type="NCBI Taxonomy" id="1803846"/>
    <lineage>
        <taxon>Bacteria</taxon>
        <taxon>Pseudomonadati</taxon>
        <taxon>Bacteroidota</taxon>
        <taxon>Flavobacteriia</taxon>
        <taxon>Flavobacteriales</taxon>
        <taxon>Flavobacteriaceae</taxon>
        <taxon>Flavivirga</taxon>
    </lineage>
</organism>
<dbReference type="EMBL" id="CP025791">
    <property type="protein sequence ID" value="AUP79296.1"/>
    <property type="molecule type" value="Genomic_DNA"/>
</dbReference>
<dbReference type="InterPro" id="IPR001466">
    <property type="entry name" value="Beta-lactam-related"/>
</dbReference>
<protein>
    <recommendedName>
        <fullName evidence="1">Beta-lactamase-related domain-containing protein</fullName>
    </recommendedName>
</protein>
<keyword evidence="3" id="KW-1185">Reference proteome</keyword>
<feature type="domain" description="Beta-lactamase-related" evidence="1">
    <location>
        <begin position="48"/>
        <end position="374"/>
    </location>
</feature>
<dbReference type="KEGG" id="fek:C1H87_11500"/>
<dbReference type="Proteomes" id="UP000235826">
    <property type="component" value="Chromosome"/>
</dbReference>
<dbReference type="InterPro" id="IPR050491">
    <property type="entry name" value="AmpC-like"/>
</dbReference>
<dbReference type="PANTHER" id="PTHR46825">
    <property type="entry name" value="D-ALANYL-D-ALANINE-CARBOXYPEPTIDASE/ENDOPEPTIDASE AMPH"/>
    <property type="match status" value="1"/>
</dbReference>
<name>A0A2K9PQI1_9FLAO</name>
<dbReference type="PROSITE" id="PS51257">
    <property type="entry name" value="PROKAR_LIPOPROTEIN"/>
    <property type="match status" value="1"/>
</dbReference>
<evidence type="ECO:0000313" key="2">
    <source>
        <dbReference type="EMBL" id="AUP79296.1"/>
    </source>
</evidence>
<reference evidence="2 3" key="1">
    <citation type="submission" date="2018-01" db="EMBL/GenBank/DDBJ databases">
        <title>Complete genome sequence of Flavivirga eckloniae ECD14 isolated from seaweed Ecklonia cava.</title>
        <authorList>
            <person name="Lee J.H."/>
            <person name="Baik K.S."/>
            <person name="Seong C.N."/>
        </authorList>
    </citation>
    <scope>NUCLEOTIDE SEQUENCE [LARGE SCALE GENOMIC DNA]</scope>
    <source>
        <strain evidence="2 3">ECD14</strain>
    </source>
</reference>
<dbReference type="Pfam" id="PF00144">
    <property type="entry name" value="Beta-lactamase"/>
    <property type="match status" value="1"/>
</dbReference>
<gene>
    <name evidence="2" type="ORF">C1H87_11500</name>
</gene>
<dbReference type="InterPro" id="IPR012338">
    <property type="entry name" value="Beta-lactam/transpept-like"/>
</dbReference>
<dbReference type="SUPFAM" id="SSF56601">
    <property type="entry name" value="beta-lactamase/transpeptidase-like"/>
    <property type="match status" value="1"/>
</dbReference>
<evidence type="ECO:0000313" key="3">
    <source>
        <dbReference type="Proteomes" id="UP000235826"/>
    </source>
</evidence>
<dbReference type="PANTHER" id="PTHR46825:SF7">
    <property type="entry name" value="D-ALANYL-D-ALANINE CARBOXYPEPTIDASE"/>
    <property type="match status" value="1"/>
</dbReference>
<dbReference type="OrthoDB" id="9797709at2"/>